<sequence length="209" mass="23805">MAEWSALKRWQAHLAGHYVGEDGRPLELTYTGDPEPGTGKIHILCSPQPWAEGVGWFDRKHVPDFLLRPMWSATWTAEGRRELMHCPVTHKRGVYEWAARQPAAEAVELIEHTSEEVPIELPPPVNRTPDPGCGILEITFDKGKPHWQGAWYDEYTGLATKVSDDLREVVQWAQAQPAERKVFYDVGRSGPVELDKFVANPDRYLHEPF</sequence>
<dbReference type="RefSeq" id="WP_179786995.1">
    <property type="nucleotide sequence ID" value="NZ_BAAARR010000038.1"/>
</dbReference>
<organism evidence="1 2">
    <name type="scientific">Actinopolymorpha rutila</name>
    <dbReference type="NCBI Taxonomy" id="446787"/>
    <lineage>
        <taxon>Bacteria</taxon>
        <taxon>Bacillati</taxon>
        <taxon>Actinomycetota</taxon>
        <taxon>Actinomycetes</taxon>
        <taxon>Propionibacteriales</taxon>
        <taxon>Actinopolymorphaceae</taxon>
        <taxon>Actinopolymorpha</taxon>
    </lineage>
</organism>
<comment type="caution">
    <text evidence="1">The sequence shown here is derived from an EMBL/GenBank/DDBJ whole genome shotgun (WGS) entry which is preliminary data.</text>
</comment>
<accession>A0A852ZJA7</accession>
<dbReference type="EMBL" id="JACBZH010000001">
    <property type="protein sequence ID" value="NYH89230.1"/>
    <property type="molecule type" value="Genomic_DNA"/>
</dbReference>
<dbReference type="AlphaFoldDB" id="A0A852ZJA7"/>
<keyword evidence="2" id="KW-1185">Reference proteome</keyword>
<proteinExistence type="predicted"/>
<protein>
    <submittedName>
        <fullName evidence="1">Uncharacterized protein</fullName>
    </submittedName>
</protein>
<dbReference type="Proteomes" id="UP000579605">
    <property type="component" value="Unassembled WGS sequence"/>
</dbReference>
<reference evidence="1 2" key="1">
    <citation type="submission" date="2020-07" db="EMBL/GenBank/DDBJ databases">
        <title>Sequencing the genomes of 1000 actinobacteria strains.</title>
        <authorList>
            <person name="Klenk H.-P."/>
        </authorList>
    </citation>
    <scope>NUCLEOTIDE SEQUENCE [LARGE SCALE GENOMIC DNA]</scope>
    <source>
        <strain evidence="1 2">DSM 18448</strain>
    </source>
</reference>
<name>A0A852ZJA7_9ACTN</name>
<evidence type="ECO:0000313" key="2">
    <source>
        <dbReference type="Proteomes" id="UP000579605"/>
    </source>
</evidence>
<gene>
    <name evidence="1" type="ORF">F4554_001868</name>
</gene>
<evidence type="ECO:0000313" key="1">
    <source>
        <dbReference type="EMBL" id="NYH89230.1"/>
    </source>
</evidence>